<evidence type="ECO:0000256" key="4">
    <source>
        <dbReference type="ARBA" id="ARBA00023136"/>
    </source>
</evidence>
<dbReference type="InterPro" id="IPR010899">
    <property type="entry name" value="UPF0344"/>
</dbReference>
<keyword evidence="4 5" id="KW-0472">Membrane</keyword>
<evidence type="ECO:0000313" key="7">
    <source>
        <dbReference type="Proteomes" id="UP000270219"/>
    </source>
</evidence>
<protein>
    <recommendedName>
        <fullName evidence="5">UPF0344 protein D8M04_09225</fullName>
    </recommendedName>
</protein>
<keyword evidence="1 5" id="KW-1003">Cell membrane</keyword>
<evidence type="ECO:0000256" key="2">
    <source>
        <dbReference type="ARBA" id="ARBA00022692"/>
    </source>
</evidence>
<comment type="similarity">
    <text evidence="5">Belongs to the UPF0344 family.</text>
</comment>
<name>A0A498DDI9_9BACI</name>
<evidence type="ECO:0000256" key="3">
    <source>
        <dbReference type="ARBA" id="ARBA00022989"/>
    </source>
</evidence>
<dbReference type="HAMAP" id="MF_01536">
    <property type="entry name" value="UPF0344"/>
    <property type="match status" value="1"/>
</dbReference>
<proteinExistence type="inferred from homology"/>
<accession>A0A498DDI9</accession>
<keyword evidence="2 5" id="KW-0812">Transmembrane</keyword>
<dbReference type="Pfam" id="PF07457">
    <property type="entry name" value="DUF1516"/>
    <property type="match status" value="1"/>
</dbReference>
<dbReference type="Proteomes" id="UP000270219">
    <property type="component" value="Unassembled WGS sequence"/>
</dbReference>
<comment type="subcellular location">
    <subcellularLocation>
        <location evidence="5">Cell membrane</location>
        <topology evidence="5">Multi-pass membrane protein</topology>
    </subcellularLocation>
</comment>
<dbReference type="EMBL" id="RCHR01000003">
    <property type="protein sequence ID" value="RLL45044.1"/>
    <property type="molecule type" value="Genomic_DNA"/>
</dbReference>
<dbReference type="OrthoDB" id="2365314at2"/>
<evidence type="ECO:0000256" key="5">
    <source>
        <dbReference type="HAMAP-Rule" id="MF_01536"/>
    </source>
</evidence>
<feature type="transmembrane region" description="Helical" evidence="5">
    <location>
        <begin position="45"/>
        <end position="63"/>
    </location>
</feature>
<organism evidence="6 7">
    <name type="scientific">Oceanobacillus piezotolerans</name>
    <dbReference type="NCBI Taxonomy" id="2448030"/>
    <lineage>
        <taxon>Bacteria</taxon>
        <taxon>Bacillati</taxon>
        <taxon>Bacillota</taxon>
        <taxon>Bacilli</taxon>
        <taxon>Bacillales</taxon>
        <taxon>Bacillaceae</taxon>
        <taxon>Oceanobacillus</taxon>
    </lineage>
</organism>
<evidence type="ECO:0000256" key="1">
    <source>
        <dbReference type="ARBA" id="ARBA00022475"/>
    </source>
</evidence>
<keyword evidence="3 5" id="KW-1133">Transmembrane helix</keyword>
<gene>
    <name evidence="6" type="ORF">D8M04_09225</name>
</gene>
<sequence length="124" mass="13858">MNTHMHITSWVLGFILFIIAYMLIKQGKQKQAKIVHMILRLDYLFILYTGGTLTANYIVNAQMPMLAEAITKALAGIWLIAAMEIILVKINKGKSAKSGWIQFIIALILVLILGFARLPYGIAP</sequence>
<dbReference type="RefSeq" id="WP_121522633.1">
    <property type="nucleotide sequence ID" value="NZ_RCHR01000003.1"/>
</dbReference>
<keyword evidence="7" id="KW-1185">Reference proteome</keyword>
<reference evidence="6 7" key="1">
    <citation type="submission" date="2018-10" db="EMBL/GenBank/DDBJ databases">
        <title>Oceanobacillus sp. YLB-02 draft genome.</title>
        <authorList>
            <person name="Yu L."/>
        </authorList>
    </citation>
    <scope>NUCLEOTIDE SEQUENCE [LARGE SCALE GENOMIC DNA]</scope>
    <source>
        <strain evidence="6 7">YLB-02</strain>
    </source>
</reference>
<feature type="transmembrane region" description="Helical" evidence="5">
    <location>
        <begin position="100"/>
        <end position="120"/>
    </location>
</feature>
<evidence type="ECO:0000313" key="6">
    <source>
        <dbReference type="EMBL" id="RLL45044.1"/>
    </source>
</evidence>
<feature type="transmembrane region" description="Helical" evidence="5">
    <location>
        <begin position="6"/>
        <end position="24"/>
    </location>
</feature>
<dbReference type="GO" id="GO:0005886">
    <property type="term" value="C:plasma membrane"/>
    <property type="evidence" value="ECO:0007669"/>
    <property type="project" value="UniProtKB-SubCell"/>
</dbReference>
<dbReference type="AlphaFoldDB" id="A0A498DDI9"/>
<comment type="caution">
    <text evidence="6">The sequence shown here is derived from an EMBL/GenBank/DDBJ whole genome shotgun (WGS) entry which is preliminary data.</text>
</comment>
<feature type="transmembrane region" description="Helical" evidence="5">
    <location>
        <begin position="69"/>
        <end position="88"/>
    </location>
</feature>